<reference evidence="3" key="1">
    <citation type="journal article" date="2017" name="Genome Biol.">
        <title>Comparative genomics reveals high biological diversity and specific adaptations in the industrially and medically important fungal genus Aspergillus.</title>
        <authorList>
            <person name="de Vries R.P."/>
            <person name="Riley R."/>
            <person name="Wiebenga A."/>
            <person name="Aguilar-Osorio G."/>
            <person name="Amillis S."/>
            <person name="Uchima C.A."/>
            <person name="Anderluh G."/>
            <person name="Asadollahi M."/>
            <person name="Askin M."/>
            <person name="Barry K."/>
            <person name="Battaglia E."/>
            <person name="Bayram O."/>
            <person name="Benocci T."/>
            <person name="Braus-Stromeyer S.A."/>
            <person name="Caldana C."/>
            <person name="Canovas D."/>
            <person name="Cerqueira G.C."/>
            <person name="Chen F."/>
            <person name="Chen W."/>
            <person name="Choi C."/>
            <person name="Clum A."/>
            <person name="Dos Santos R.A."/>
            <person name="Damasio A.R."/>
            <person name="Diallinas G."/>
            <person name="Emri T."/>
            <person name="Fekete E."/>
            <person name="Flipphi M."/>
            <person name="Freyberg S."/>
            <person name="Gallo A."/>
            <person name="Gournas C."/>
            <person name="Habgood R."/>
            <person name="Hainaut M."/>
            <person name="Harispe M.L."/>
            <person name="Henrissat B."/>
            <person name="Hilden K.S."/>
            <person name="Hope R."/>
            <person name="Hossain A."/>
            <person name="Karabika E."/>
            <person name="Karaffa L."/>
            <person name="Karanyi Z."/>
            <person name="Krasevec N."/>
            <person name="Kuo A."/>
            <person name="Kusch H."/>
            <person name="LaButti K."/>
            <person name="Lagendijk E.L."/>
            <person name="Lapidus A."/>
            <person name="Levasseur A."/>
            <person name="Lindquist E."/>
            <person name="Lipzen A."/>
            <person name="Logrieco A.F."/>
            <person name="MacCabe A."/>
            <person name="Maekelae M.R."/>
            <person name="Malavazi I."/>
            <person name="Melin P."/>
            <person name="Meyer V."/>
            <person name="Mielnichuk N."/>
            <person name="Miskei M."/>
            <person name="Molnar A.P."/>
            <person name="Mule G."/>
            <person name="Ngan C.Y."/>
            <person name="Orejas M."/>
            <person name="Orosz E."/>
            <person name="Ouedraogo J.P."/>
            <person name="Overkamp K.M."/>
            <person name="Park H.-S."/>
            <person name="Perrone G."/>
            <person name="Piumi F."/>
            <person name="Punt P.J."/>
            <person name="Ram A.F."/>
            <person name="Ramon A."/>
            <person name="Rauscher S."/>
            <person name="Record E."/>
            <person name="Riano-Pachon D.M."/>
            <person name="Robert V."/>
            <person name="Roehrig J."/>
            <person name="Ruller R."/>
            <person name="Salamov A."/>
            <person name="Salih N.S."/>
            <person name="Samson R.A."/>
            <person name="Sandor E."/>
            <person name="Sanguinetti M."/>
            <person name="Schuetze T."/>
            <person name="Sepcic K."/>
            <person name="Shelest E."/>
            <person name="Sherlock G."/>
            <person name="Sophianopoulou V."/>
            <person name="Squina F.M."/>
            <person name="Sun H."/>
            <person name="Susca A."/>
            <person name="Todd R.B."/>
            <person name="Tsang A."/>
            <person name="Unkles S.E."/>
            <person name="van de Wiele N."/>
            <person name="van Rossen-Uffink D."/>
            <person name="Oliveira J.V."/>
            <person name="Vesth T.C."/>
            <person name="Visser J."/>
            <person name="Yu J.-H."/>
            <person name="Zhou M."/>
            <person name="Andersen M.R."/>
            <person name="Archer D.B."/>
            <person name="Baker S.E."/>
            <person name="Benoit I."/>
            <person name="Brakhage A.A."/>
            <person name="Braus G.H."/>
            <person name="Fischer R."/>
            <person name="Frisvad J.C."/>
            <person name="Goldman G.H."/>
            <person name="Houbraken J."/>
            <person name="Oakley B."/>
            <person name="Pocsi I."/>
            <person name="Scazzocchio C."/>
            <person name="Seiboth B."/>
            <person name="vanKuyk P.A."/>
            <person name="Wortman J."/>
            <person name="Dyer P.S."/>
            <person name="Grigoriev I.V."/>
        </authorList>
    </citation>
    <scope>NUCLEOTIDE SEQUENCE [LARGE SCALE GENOMIC DNA]</scope>
    <source>
        <strain evidence="3">CBS 101740 / IMI 381727 / IBT 21946</strain>
    </source>
</reference>
<accession>A0A1L9UQ11</accession>
<feature type="transmembrane region" description="Helical" evidence="1">
    <location>
        <begin position="20"/>
        <end position="40"/>
    </location>
</feature>
<dbReference type="EMBL" id="KV878682">
    <property type="protein sequence ID" value="OJJ73767.1"/>
    <property type="molecule type" value="Genomic_DNA"/>
</dbReference>
<evidence type="ECO:0000256" key="1">
    <source>
        <dbReference type="SAM" id="Phobius"/>
    </source>
</evidence>
<gene>
    <name evidence="2" type="ORF">ASPBRDRAFT_515834</name>
</gene>
<organism evidence="2 3">
    <name type="scientific">Aspergillus brasiliensis (strain CBS 101740 / IMI 381727 / IBT 21946)</name>
    <dbReference type="NCBI Taxonomy" id="767769"/>
    <lineage>
        <taxon>Eukaryota</taxon>
        <taxon>Fungi</taxon>
        <taxon>Dikarya</taxon>
        <taxon>Ascomycota</taxon>
        <taxon>Pezizomycotina</taxon>
        <taxon>Eurotiomycetes</taxon>
        <taxon>Eurotiomycetidae</taxon>
        <taxon>Eurotiales</taxon>
        <taxon>Aspergillaceae</taxon>
        <taxon>Aspergillus</taxon>
        <taxon>Aspergillus subgen. Circumdati</taxon>
    </lineage>
</organism>
<name>A0A1L9UQ11_ASPBC</name>
<keyword evidence="3" id="KW-1185">Reference proteome</keyword>
<evidence type="ECO:0000313" key="3">
    <source>
        <dbReference type="Proteomes" id="UP000184499"/>
    </source>
</evidence>
<dbReference type="GeneID" id="93579244"/>
<keyword evidence="1" id="KW-0812">Transmembrane</keyword>
<dbReference type="Proteomes" id="UP000184499">
    <property type="component" value="Unassembled WGS sequence"/>
</dbReference>
<dbReference type="VEuPathDB" id="FungiDB:ASPBRDRAFT_515834"/>
<dbReference type="AlphaFoldDB" id="A0A1L9UQ11"/>
<sequence>MIPSFNVCSVLIYSILKFSALAHFGIPLYFIWLVSGISNCGRGHSLGKKRVWVLVWYDTSPFLLKQIASSPGDKAWRLLFLFQRRGFANKTCHFLFSHFTICITYLHLDGLLAC</sequence>
<proteinExistence type="predicted"/>
<protein>
    <submittedName>
        <fullName evidence="2">Uncharacterized protein</fullName>
    </submittedName>
</protein>
<keyword evidence="1" id="KW-1133">Transmembrane helix</keyword>
<evidence type="ECO:0000313" key="2">
    <source>
        <dbReference type="EMBL" id="OJJ73767.1"/>
    </source>
</evidence>
<keyword evidence="1" id="KW-0472">Membrane</keyword>
<dbReference type="RefSeq" id="XP_067481015.1">
    <property type="nucleotide sequence ID" value="XM_067626756.1"/>
</dbReference>